<dbReference type="Gene3D" id="3.40.430.10">
    <property type="entry name" value="Dihydrofolate Reductase, subunit A"/>
    <property type="match status" value="1"/>
</dbReference>
<dbReference type="GO" id="GO:0009231">
    <property type="term" value="P:riboflavin biosynthetic process"/>
    <property type="evidence" value="ECO:0007669"/>
    <property type="project" value="InterPro"/>
</dbReference>
<dbReference type="PANTHER" id="PTHR38011:SF11">
    <property type="entry name" value="2,5-DIAMINO-6-RIBOSYLAMINO-4(3H)-PYRIMIDINONE 5'-PHOSPHATE REDUCTASE"/>
    <property type="match status" value="1"/>
</dbReference>
<dbReference type="InterPro" id="IPR002734">
    <property type="entry name" value="RibDG_C"/>
</dbReference>
<proteinExistence type="predicted"/>
<evidence type="ECO:0000313" key="2">
    <source>
        <dbReference type="EMBL" id="SFW72513.1"/>
    </source>
</evidence>
<accession>A0A1K1RKQ2</accession>
<dbReference type="InterPro" id="IPR050765">
    <property type="entry name" value="Riboflavin_Biosynth_HTPR"/>
</dbReference>
<dbReference type="SUPFAM" id="SSF53597">
    <property type="entry name" value="Dihydrofolate reductase-like"/>
    <property type="match status" value="1"/>
</dbReference>
<reference evidence="3" key="1">
    <citation type="submission" date="2016-11" db="EMBL/GenBank/DDBJ databases">
        <authorList>
            <person name="Varghese N."/>
            <person name="Submissions S."/>
        </authorList>
    </citation>
    <scope>NUCLEOTIDE SEQUENCE [LARGE SCALE GENOMIC DNA]</scope>
    <source>
        <strain evidence="3">DSM 44671</strain>
    </source>
</reference>
<gene>
    <name evidence="2" type="ORF">SAMN04489730_3459</name>
</gene>
<feature type="domain" description="Bacterial bifunctional deaminase-reductase C-terminal" evidence="1">
    <location>
        <begin position="2"/>
        <end position="175"/>
    </location>
</feature>
<name>A0A1K1RKQ2_9PSEU</name>
<dbReference type="Proteomes" id="UP000182740">
    <property type="component" value="Unassembled WGS sequence"/>
</dbReference>
<dbReference type="PANTHER" id="PTHR38011">
    <property type="entry name" value="DIHYDROFOLATE REDUCTASE FAMILY PROTEIN (AFU_ORTHOLOGUE AFUA_8G06820)"/>
    <property type="match status" value="1"/>
</dbReference>
<evidence type="ECO:0000259" key="1">
    <source>
        <dbReference type="Pfam" id="PF01872"/>
    </source>
</evidence>
<dbReference type="RefSeq" id="WP_072482004.1">
    <property type="nucleotide sequence ID" value="NZ_FPJG01000006.1"/>
</dbReference>
<dbReference type="OrthoDB" id="7949219at2"/>
<organism evidence="2 3">
    <name type="scientific">Amycolatopsis australiensis</name>
    <dbReference type="NCBI Taxonomy" id="546364"/>
    <lineage>
        <taxon>Bacteria</taxon>
        <taxon>Bacillati</taxon>
        <taxon>Actinomycetota</taxon>
        <taxon>Actinomycetes</taxon>
        <taxon>Pseudonocardiales</taxon>
        <taxon>Pseudonocardiaceae</taxon>
        <taxon>Amycolatopsis</taxon>
    </lineage>
</organism>
<dbReference type="EMBL" id="FPJG01000006">
    <property type="protein sequence ID" value="SFW72513.1"/>
    <property type="molecule type" value="Genomic_DNA"/>
</dbReference>
<dbReference type="InterPro" id="IPR024072">
    <property type="entry name" value="DHFR-like_dom_sf"/>
</dbReference>
<sequence>MRKLILGFYVSVDGKSADGDNGIRDIMMSIDDEEQEKYFVKRLWEAGAFLMGRNTWEIMASYWPTSDHPSAKAMNEIPKVVFSRTLKNADEWAETRIASGDTAEEIAKLKAEPGKDLVAAGGTQFSQSLIKLGLVDEYRLWVLPAITGKGAPLVPELDEAVKLRLVKSTAFPLGILELVYVPEGK</sequence>
<dbReference type="AlphaFoldDB" id="A0A1K1RKQ2"/>
<protein>
    <submittedName>
        <fullName evidence="2">Dihydrofolate reductase</fullName>
    </submittedName>
</protein>
<dbReference type="STRING" id="546364.SAMN04489730_3459"/>
<evidence type="ECO:0000313" key="3">
    <source>
        <dbReference type="Proteomes" id="UP000182740"/>
    </source>
</evidence>
<dbReference type="Pfam" id="PF01872">
    <property type="entry name" value="RibD_C"/>
    <property type="match status" value="1"/>
</dbReference>
<keyword evidence="3" id="KW-1185">Reference proteome</keyword>
<dbReference type="GO" id="GO:0008703">
    <property type="term" value="F:5-amino-6-(5-phosphoribosylamino)uracil reductase activity"/>
    <property type="evidence" value="ECO:0007669"/>
    <property type="project" value="InterPro"/>
</dbReference>